<reference evidence="1" key="2">
    <citation type="journal article" date="2015" name="Data Brief">
        <title>Shoot transcriptome of the giant reed, Arundo donax.</title>
        <authorList>
            <person name="Barrero R.A."/>
            <person name="Guerrero F.D."/>
            <person name="Moolhuijzen P."/>
            <person name="Goolsby J.A."/>
            <person name="Tidwell J."/>
            <person name="Bellgard S.E."/>
            <person name="Bellgard M.I."/>
        </authorList>
    </citation>
    <scope>NUCLEOTIDE SEQUENCE</scope>
    <source>
        <tissue evidence="1">Shoot tissue taken approximately 20 cm above the soil surface</tissue>
    </source>
</reference>
<protein>
    <submittedName>
        <fullName evidence="1">Uncharacterized protein</fullName>
    </submittedName>
</protein>
<evidence type="ECO:0000313" key="1">
    <source>
        <dbReference type="EMBL" id="JAD60413.1"/>
    </source>
</evidence>
<organism evidence="1">
    <name type="scientific">Arundo donax</name>
    <name type="common">Giant reed</name>
    <name type="synonym">Donax arundinaceus</name>
    <dbReference type="NCBI Taxonomy" id="35708"/>
    <lineage>
        <taxon>Eukaryota</taxon>
        <taxon>Viridiplantae</taxon>
        <taxon>Streptophyta</taxon>
        <taxon>Embryophyta</taxon>
        <taxon>Tracheophyta</taxon>
        <taxon>Spermatophyta</taxon>
        <taxon>Magnoliopsida</taxon>
        <taxon>Liliopsida</taxon>
        <taxon>Poales</taxon>
        <taxon>Poaceae</taxon>
        <taxon>PACMAD clade</taxon>
        <taxon>Arundinoideae</taxon>
        <taxon>Arundineae</taxon>
        <taxon>Arundo</taxon>
    </lineage>
</organism>
<proteinExistence type="predicted"/>
<reference evidence="1" key="1">
    <citation type="submission" date="2014-09" db="EMBL/GenBank/DDBJ databases">
        <authorList>
            <person name="Magalhaes I.L.F."/>
            <person name="Oliveira U."/>
            <person name="Santos F.R."/>
            <person name="Vidigal T.H.D.A."/>
            <person name="Brescovit A.D."/>
            <person name="Santos A.J."/>
        </authorList>
    </citation>
    <scope>NUCLEOTIDE SEQUENCE</scope>
    <source>
        <tissue evidence="1">Shoot tissue taken approximately 20 cm above the soil surface</tissue>
    </source>
</reference>
<sequence>MCCVVFFCCLGLTVHLTLIMFTITFEIRLIRFCAFIALNHHCPFEFSI</sequence>
<name>A0A0A9BE19_ARUDO</name>
<dbReference type="EMBL" id="GBRH01237482">
    <property type="protein sequence ID" value="JAD60413.1"/>
    <property type="molecule type" value="Transcribed_RNA"/>
</dbReference>
<dbReference type="AlphaFoldDB" id="A0A0A9BE19"/>
<accession>A0A0A9BE19</accession>